<dbReference type="PANTHER" id="PTHR30619:SF1">
    <property type="entry name" value="RECOMBINATION PROTEIN 2"/>
    <property type="match status" value="1"/>
</dbReference>
<dbReference type="InterPro" id="IPR004797">
    <property type="entry name" value="Competence_ComEC/Rec2"/>
</dbReference>
<sequence>MSVMAVMKYLFPRPLPLRHAAAAVVTGHMPLLLIPRLLLPAESLLLFTGICLLFLIRTRLSFFIRIVAGTFLAVNIHIGNTLSLFSAELPDNIDIMIHDVMINSSDYYSVRGRIININNKMYDDTVFINIKIKGSFKPACSGEVWRIFRPVLRPVHGQLNEGQSNRQQYLLSERVLFSLTPGRSEKLSSDCNQRQKMIATYLPAMDNLPHNGLMAALLFGERRGITAEQRRLVQETGVAHVVAISGLHIGLAALWGWWAGRLLLLLLPLRMVTPVIPSVLSVCAAVAYVWLAGFAVPACRALSALLLWHLLRWRHYHLPAYQFVMISGALLLLADPLTILSAGFWLSYTAVTALLFWHHTGVFSRSNVFIPLTPFARLWRNIRLFLSYQCGLFLLLLPVQGYFFGGVNILSFLSNLWVVPVISFLTVPLLFAGLLIGPALPLADFSLALALWPLPFLAQGWMVTGHIALIWIPLMWAAVYIIRLDMWRQHPLLLPGMVFSCCLYLRKTPLPEWSVTVLDIGHGLAAVVIKDGRAVVYDTGNRFGTRDDGLRTVLPYLRYHRLTPDWIMISHDHRDHTGGLGSLRSAYPAAVVKGNIPQADTPCRRGERWLWQSLYFEVLWPDEKYQLSKNDGSCVIRISDGKHQVLLTGDIEKQAEKQLIKYKDELSATVLQVPHHGSKTSSSEFFIRAVNPAFALVSVARYSPWRLPSDKVRRRYHNLGVQWHDTAHSGQISVSFFADEVSVATYRTHLSARLFSAWFGDQPVNG</sequence>
<evidence type="ECO:0000256" key="4">
    <source>
        <dbReference type="ARBA" id="ARBA00022989"/>
    </source>
</evidence>
<dbReference type="CDD" id="cd07731">
    <property type="entry name" value="ComA-like_MBL-fold"/>
    <property type="match status" value="1"/>
</dbReference>
<dbReference type="GO" id="GO:0005886">
    <property type="term" value="C:plasma membrane"/>
    <property type="evidence" value="ECO:0007669"/>
    <property type="project" value="UniProtKB-SubCell"/>
</dbReference>
<evidence type="ECO:0000313" key="8">
    <source>
        <dbReference type="EMBL" id="MBE8611633.1"/>
    </source>
</evidence>
<dbReference type="InterPro" id="IPR004477">
    <property type="entry name" value="ComEC_N"/>
</dbReference>
<dbReference type="InterPro" id="IPR036866">
    <property type="entry name" value="RibonucZ/Hydroxyglut_hydro"/>
</dbReference>
<organism evidence="8 9">
    <name type="scientific">Morganella morganii</name>
    <name type="common">Proteus morganii</name>
    <dbReference type="NCBI Taxonomy" id="582"/>
    <lineage>
        <taxon>Bacteria</taxon>
        <taxon>Pseudomonadati</taxon>
        <taxon>Pseudomonadota</taxon>
        <taxon>Gammaproteobacteria</taxon>
        <taxon>Enterobacterales</taxon>
        <taxon>Morganellaceae</taxon>
        <taxon>Morganella</taxon>
    </lineage>
</organism>
<keyword evidence="5 6" id="KW-0472">Membrane</keyword>
<dbReference type="SMART" id="SM00849">
    <property type="entry name" value="Lactamase_B"/>
    <property type="match status" value="1"/>
</dbReference>
<keyword evidence="4 6" id="KW-1133">Transmembrane helix</keyword>
<dbReference type="PANTHER" id="PTHR30619">
    <property type="entry name" value="DNA INTERNALIZATION/COMPETENCE PROTEIN COMEC/REC2"/>
    <property type="match status" value="1"/>
</dbReference>
<accession>A0A8I0Q2M3</accession>
<dbReference type="NCBIfam" id="TIGR00361">
    <property type="entry name" value="ComEC_Rec2"/>
    <property type="match status" value="1"/>
</dbReference>
<dbReference type="EMBL" id="PKLF01000003">
    <property type="protein sequence ID" value="MBE8611633.1"/>
    <property type="molecule type" value="Genomic_DNA"/>
</dbReference>
<protein>
    <submittedName>
        <fullName evidence="8">DNA internalization-related competence protein ComEC/Rec2</fullName>
    </submittedName>
</protein>
<comment type="caution">
    <text evidence="8">The sequence shown here is derived from an EMBL/GenBank/DDBJ whole genome shotgun (WGS) entry which is preliminary data.</text>
</comment>
<dbReference type="SUPFAM" id="SSF56281">
    <property type="entry name" value="Metallo-hydrolase/oxidoreductase"/>
    <property type="match status" value="1"/>
</dbReference>
<dbReference type="Proteomes" id="UP000650477">
    <property type="component" value="Unassembled WGS sequence"/>
</dbReference>
<name>A0A8I0Q2M3_MORMO</name>
<dbReference type="GO" id="GO:0030420">
    <property type="term" value="P:establishment of competence for transformation"/>
    <property type="evidence" value="ECO:0007669"/>
    <property type="project" value="InterPro"/>
</dbReference>
<comment type="subcellular location">
    <subcellularLocation>
        <location evidence="1">Cell membrane</location>
        <topology evidence="1">Multi-pass membrane protein</topology>
    </subcellularLocation>
</comment>
<evidence type="ECO:0000259" key="7">
    <source>
        <dbReference type="SMART" id="SM00849"/>
    </source>
</evidence>
<keyword evidence="2" id="KW-1003">Cell membrane</keyword>
<feature type="transmembrane region" description="Helical" evidence="6">
    <location>
        <begin position="460"/>
        <end position="482"/>
    </location>
</feature>
<gene>
    <name evidence="8" type="ORF">CYG68_04270</name>
</gene>
<dbReference type="Pfam" id="PF00753">
    <property type="entry name" value="Lactamase_B"/>
    <property type="match status" value="1"/>
</dbReference>
<dbReference type="InterPro" id="IPR052159">
    <property type="entry name" value="Competence_DNA_uptake"/>
</dbReference>
<evidence type="ECO:0000256" key="1">
    <source>
        <dbReference type="ARBA" id="ARBA00004651"/>
    </source>
</evidence>
<evidence type="ECO:0000256" key="6">
    <source>
        <dbReference type="SAM" id="Phobius"/>
    </source>
</evidence>
<dbReference type="AlphaFoldDB" id="A0A8I0Q2M3"/>
<proteinExistence type="predicted"/>
<evidence type="ECO:0000256" key="3">
    <source>
        <dbReference type="ARBA" id="ARBA00022692"/>
    </source>
</evidence>
<evidence type="ECO:0000313" key="9">
    <source>
        <dbReference type="Proteomes" id="UP000650477"/>
    </source>
</evidence>
<feature type="transmembrane region" description="Helical" evidence="6">
    <location>
        <begin position="278"/>
        <end position="311"/>
    </location>
</feature>
<dbReference type="Pfam" id="PF03772">
    <property type="entry name" value="Competence"/>
    <property type="match status" value="1"/>
</dbReference>
<feature type="transmembrane region" description="Helical" evidence="6">
    <location>
        <begin position="238"/>
        <end position="258"/>
    </location>
</feature>
<dbReference type="NCBIfam" id="TIGR00360">
    <property type="entry name" value="ComEC_N-term"/>
    <property type="match status" value="1"/>
</dbReference>
<dbReference type="InterPro" id="IPR001279">
    <property type="entry name" value="Metallo-B-lactamas"/>
</dbReference>
<dbReference type="RefSeq" id="WP_193829514.1">
    <property type="nucleotide sequence ID" value="NZ_PKLF01000003.1"/>
</dbReference>
<dbReference type="InterPro" id="IPR035681">
    <property type="entry name" value="ComA-like_MBL"/>
</dbReference>
<feature type="transmembrane region" description="Helical" evidence="6">
    <location>
        <begin position="37"/>
        <end position="56"/>
    </location>
</feature>
<evidence type="ECO:0000256" key="5">
    <source>
        <dbReference type="ARBA" id="ARBA00023136"/>
    </source>
</evidence>
<reference evidence="8" key="1">
    <citation type="submission" date="2017-12" db="EMBL/GenBank/DDBJ databases">
        <title>Genome sequencing and analysis.</title>
        <authorList>
            <person name="Huang Y.-T."/>
        </authorList>
    </citation>
    <scope>NUCLEOTIDE SEQUENCE</scope>
    <source>
        <strain evidence="8">VGH116</strain>
    </source>
</reference>
<dbReference type="Gene3D" id="3.60.15.10">
    <property type="entry name" value="Ribonuclease Z/Hydroxyacylglutathione hydrolase-like"/>
    <property type="match status" value="1"/>
</dbReference>
<keyword evidence="3 6" id="KW-0812">Transmembrane</keyword>
<feature type="transmembrane region" description="Helical" evidence="6">
    <location>
        <begin position="385"/>
        <end position="404"/>
    </location>
</feature>
<evidence type="ECO:0000256" key="2">
    <source>
        <dbReference type="ARBA" id="ARBA00022475"/>
    </source>
</evidence>
<feature type="transmembrane region" description="Helical" evidence="6">
    <location>
        <begin position="323"/>
        <end position="348"/>
    </location>
</feature>
<feature type="transmembrane region" description="Helical" evidence="6">
    <location>
        <begin position="416"/>
        <end position="440"/>
    </location>
</feature>
<feature type="domain" description="Metallo-beta-lactamase" evidence="7">
    <location>
        <begin position="523"/>
        <end position="701"/>
    </location>
</feature>